<dbReference type="RefSeq" id="WP_124842552.1">
    <property type="nucleotide sequence ID" value="NZ_RQZG01000001.1"/>
</dbReference>
<dbReference type="GO" id="GO:0015074">
    <property type="term" value="P:DNA integration"/>
    <property type="evidence" value="ECO:0007669"/>
    <property type="project" value="InterPro"/>
</dbReference>
<accession>A0A3P1TD60</accession>
<proteinExistence type="predicted"/>
<dbReference type="PANTHER" id="PTHR46889:SF4">
    <property type="entry name" value="TRANSPOSASE INSO FOR INSERTION SEQUENCE ELEMENT IS911B-RELATED"/>
    <property type="match status" value="1"/>
</dbReference>
<sequence>MTRHGIQPSLGRAGSCYDNATESFNAAQKKELVNRKICPTRDKAIKDVTHWTKTCHNQIRLQSTLGYKTPNEVRNEWCKNQASA</sequence>
<evidence type="ECO:0000259" key="1">
    <source>
        <dbReference type="Pfam" id="PF13683"/>
    </source>
</evidence>
<comment type="caution">
    <text evidence="2">The sequence shown here is derived from an EMBL/GenBank/DDBJ whole genome shotgun (WGS) entry which is preliminary data.</text>
</comment>
<feature type="domain" description="Integrase catalytic" evidence="1">
    <location>
        <begin position="4"/>
        <end position="70"/>
    </location>
</feature>
<dbReference type="PANTHER" id="PTHR46889">
    <property type="entry name" value="TRANSPOSASE INSF FOR INSERTION SEQUENCE IS3B-RELATED"/>
    <property type="match status" value="1"/>
</dbReference>
<dbReference type="AlphaFoldDB" id="A0A3P1TD60"/>
<dbReference type="InterPro" id="IPR001584">
    <property type="entry name" value="Integrase_cat-core"/>
</dbReference>
<evidence type="ECO:0000313" key="3">
    <source>
        <dbReference type="Proteomes" id="UP000280819"/>
    </source>
</evidence>
<dbReference type="OrthoDB" id="4281720at2"/>
<name>A0A3P1TD60_9ACTN</name>
<dbReference type="EMBL" id="RQZG01000001">
    <property type="protein sequence ID" value="RRD07387.1"/>
    <property type="molecule type" value="Genomic_DNA"/>
</dbReference>
<dbReference type="InterPro" id="IPR050900">
    <property type="entry name" value="Transposase_IS3/IS150/IS904"/>
</dbReference>
<reference evidence="2 3" key="1">
    <citation type="submission" date="2018-11" db="EMBL/GenBank/DDBJ databases">
        <title>Genomes From Bacteria Associated with the Canine Oral Cavity: a Test Case for Automated Genome-Based Taxonomic Assignment.</title>
        <authorList>
            <person name="Coil D.A."/>
            <person name="Jospin G."/>
            <person name="Darling A.E."/>
            <person name="Wallis C."/>
            <person name="Davis I.J."/>
            <person name="Harris S."/>
            <person name="Eisen J.A."/>
            <person name="Holcombe L.J."/>
            <person name="O'Flynn C."/>
        </authorList>
    </citation>
    <scope>NUCLEOTIDE SEQUENCE [LARGE SCALE GENOMIC DNA]</scope>
    <source>
        <strain evidence="2 3">OH887_COT-365</strain>
    </source>
</reference>
<dbReference type="Proteomes" id="UP000280819">
    <property type="component" value="Unassembled WGS sequence"/>
</dbReference>
<dbReference type="InterPro" id="IPR012337">
    <property type="entry name" value="RNaseH-like_sf"/>
</dbReference>
<organism evidence="2 3">
    <name type="scientific">Arachnia propionica</name>
    <dbReference type="NCBI Taxonomy" id="1750"/>
    <lineage>
        <taxon>Bacteria</taxon>
        <taxon>Bacillati</taxon>
        <taxon>Actinomycetota</taxon>
        <taxon>Actinomycetes</taxon>
        <taxon>Propionibacteriales</taxon>
        <taxon>Propionibacteriaceae</taxon>
        <taxon>Arachnia</taxon>
    </lineage>
</organism>
<dbReference type="Pfam" id="PF13683">
    <property type="entry name" value="rve_3"/>
    <property type="match status" value="1"/>
</dbReference>
<gene>
    <name evidence="2" type="ORF">EII34_02585</name>
</gene>
<dbReference type="SUPFAM" id="SSF53098">
    <property type="entry name" value="Ribonuclease H-like"/>
    <property type="match status" value="1"/>
</dbReference>
<evidence type="ECO:0000313" key="2">
    <source>
        <dbReference type="EMBL" id="RRD07387.1"/>
    </source>
</evidence>
<protein>
    <recommendedName>
        <fullName evidence="1">Integrase catalytic domain-containing protein</fullName>
    </recommendedName>
</protein>